<keyword evidence="1" id="KW-0812">Transmembrane</keyword>
<proteinExistence type="predicted"/>
<evidence type="ECO:0000313" key="3">
    <source>
        <dbReference type="Proteomes" id="UP000298460"/>
    </source>
</evidence>
<accession>A0A4Z0R0U0</accession>
<keyword evidence="1" id="KW-1133">Transmembrane helix</keyword>
<dbReference type="RefSeq" id="WP_135550066.1">
    <property type="nucleotide sequence ID" value="NZ_SPQQ01000008.1"/>
</dbReference>
<gene>
    <name evidence="2" type="ORF">E4K67_20305</name>
</gene>
<organism evidence="2 3">
    <name type="scientific">Desulfosporosinus fructosivorans</name>
    <dbReference type="NCBI Taxonomy" id="2018669"/>
    <lineage>
        <taxon>Bacteria</taxon>
        <taxon>Bacillati</taxon>
        <taxon>Bacillota</taxon>
        <taxon>Clostridia</taxon>
        <taxon>Eubacteriales</taxon>
        <taxon>Desulfitobacteriaceae</taxon>
        <taxon>Desulfosporosinus</taxon>
    </lineage>
</organism>
<dbReference type="AlphaFoldDB" id="A0A4Z0R0U0"/>
<evidence type="ECO:0000313" key="2">
    <source>
        <dbReference type="EMBL" id="TGE36284.1"/>
    </source>
</evidence>
<name>A0A4Z0R0U0_9FIRM</name>
<dbReference type="OrthoDB" id="2606538at2"/>
<sequence>MNGVITQTVIDFFMAVNWASIGSVLFGAIISAFIIHNLTKWRENQRLKIDLQVKTADILIDTVKTFNNMSSNMTSNNFAFLINYNITLEYNPIVKGEISDPYNSTMILNDIRQRHIEQGKENVRKNYDVLNDTWETYSKTFFPIISILESKEVILNKFKGFRYLLLDEFKELMELQKEFSAIYFNEISQNIMNSEPIEETTLQKVDDVRQKIMEKCIDIGCIMWDLLVGLQNEFLSKLFKYKVPLRQPKDKTLPVYKSGFVYDIKN</sequence>
<feature type="transmembrane region" description="Helical" evidence="1">
    <location>
        <begin position="12"/>
        <end position="38"/>
    </location>
</feature>
<dbReference type="EMBL" id="SPQQ01000008">
    <property type="protein sequence ID" value="TGE36284.1"/>
    <property type="molecule type" value="Genomic_DNA"/>
</dbReference>
<evidence type="ECO:0000256" key="1">
    <source>
        <dbReference type="SAM" id="Phobius"/>
    </source>
</evidence>
<comment type="caution">
    <text evidence="2">The sequence shown here is derived from an EMBL/GenBank/DDBJ whole genome shotgun (WGS) entry which is preliminary data.</text>
</comment>
<evidence type="ECO:0008006" key="4">
    <source>
        <dbReference type="Google" id="ProtNLM"/>
    </source>
</evidence>
<keyword evidence="3" id="KW-1185">Reference proteome</keyword>
<keyword evidence="1" id="KW-0472">Membrane</keyword>
<dbReference type="Proteomes" id="UP000298460">
    <property type="component" value="Unassembled WGS sequence"/>
</dbReference>
<protein>
    <recommendedName>
        <fullName evidence="4">DUF4760 domain-containing protein</fullName>
    </recommendedName>
</protein>
<reference evidence="2 3" key="1">
    <citation type="submission" date="2019-03" db="EMBL/GenBank/DDBJ databases">
        <title>Draft Genome Sequence of Desulfosporosinus fructosivorans Strain 63.6F, Isolated from Marine Sediment in the Baltic Sea.</title>
        <authorList>
            <person name="Hausmann B."/>
            <person name="Vandieken V."/>
            <person name="Pjevac P."/>
            <person name="Schreck K."/>
            <person name="Herbold C.W."/>
            <person name="Loy A."/>
        </authorList>
    </citation>
    <scope>NUCLEOTIDE SEQUENCE [LARGE SCALE GENOMIC DNA]</scope>
    <source>
        <strain evidence="2 3">63.6F</strain>
    </source>
</reference>